<reference evidence="1 2" key="1">
    <citation type="journal article" date="2024" name="Chem. Sci.">
        <title>Discovery of megapolipeptins by genome mining of a Burkholderiales bacteria collection.</title>
        <authorList>
            <person name="Paulo B.S."/>
            <person name="Recchia M.J.J."/>
            <person name="Lee S."/>
            <person name="Fergusson C.H."/>
            <person name="Romanowski S.B."/>
            <person name="Hernandez A."/>
            <person name="Krull N."/>
            <person name="Liu D.Y."/>
            <person name="Cavanagh H."/>
            <person name="Bos A."/>
            <person name="Gray C.A."/>
            <person name="Murphy B.T."/>
            <person name="Linington R.G."/>
            <person name="Eustaquio A.S."/>
        </authorList>
    </citation>
    <scope>NUCLEOTIDE SEQUENCE [LARGE SCALE GENOMIC DNA]</scope>
    <source>
        <strain evidence="1 2">RL17-374-BIF-D</strain>
    </source>
</reference>
<name>A0ABW9D1B9_9BURK</name>
<dbReference type="Proteomes" id="UP001629462">
    <property type="component" value="Unassembled WGS sequence"/>
</dbReference>
<keyword evidence="2" id="KW-1185">Reference proteome</keyword>
<organism evidence="1 2">
    <name type="scientific">Caballeronia jiangsuensis</name>
    <dbReference type="NCBI Taxonomy" id="1458357"/>
    <lineage>
        <taxon>Bacteria</taxon>
        <taxon>Pseudomonadati</taxon>
        <taxon>Pseudomonadota</taxon>
        <taxon>Betaproteobacteria</taxon>
        <taxon>Burkholderiales</taxon>
        <taxon>Burkholderiaceae</taxon>
        <taxon>Caballeronia</taxon>
    </lineage>
</organism>
<dbReference type="EMBL" id="JAQQDB010000079">
    <property type="protein sequence ID" value="MFM0523223.1"/>
    <property type="molecule type" value="Genomic_DNA"/>
</dbReference>
<protein>
    <submittedName>
        <fullName evidence="1">Uncharacterized protein</fullName>
    </submittedName>
</protein>
<gene>
    <name evidence="1" type="ORF">PQR08_38020</name>
</gene>
<evidence type="ECO:0000313" key="2">
    <source>
        <dbReference type="Proteomes" id="UP001629462"/>
    </source>
</evidence>
<sequence>MFSSLKKSLAETLENADAASISALQGSRSQFARAAWFNLIVRGMGQLG</sequence>
<proteinExistence type="predicted"/>
<evidence type="ECO:0000313" key="1">
    <source>
        <dbReference type="EMBL" id="MFM0523223.1"/>
    </source>
</evidence>
<accession>A0ABW9D1B9</accession>
<comment type="caution">
    <text evidence="1">The sequence shown here is derived from an EMBL/GenBank/DDBJ whole genome shotgun (WGS) entry which is preliminary data.</text>
</comment>
<dbReference type="RefSeq" id="WP_408164384.1">
    <property type="nucleotide sequence ID" value="NZ_JAQQDB010000079.1"/>
</dbReference>